<dbReference type="PROSITE" id="PS00086">
    <property type="entry name" value="CYTOCHROME_P450"/>
    <property type="match status" value="1"/>
</dbReference>
<dbReference type="PRINTS" id="PR00463">
    <property type="entry name" value="EP450I"/>
</dbReference>
<proteinExistence type="inferred from homology"/>
<comment type="cofactor">
    <cofactor evidence="1 6">
        <name>heme</name>
        <dbReference type="ChEBI" id="CHEBI:30413"/>
    </cofactor>
</comment>
<evidence type="ECO:0000256" key="7">
    <source>
        <dbReference type="RuleBase" id="RU000461"/>
    </source>
</evidence>
<dbReference type="PRINTS" id="PR00385">
    <property type="entry name" value="P450"/>
</dbReference>
<feature type="binding site" description="axial binding residue" evidence="6">
    <location>
        <position position="483"/>
    </location>
    <ligand>
        <name>heme</name>
        <dbReference type="ChEBI" id="CHEBI:30413"/>
    </ligand>
    <ligandPart>
        <name>Fe</name>
        <dbReference type="ChEBI" id="CHEBI:18248"/>
    </ligandPart>
</feature>
<dbReference type="InterPro" id="IPR050121">
    <property type="entry name" value="Cytochrome_P450_monoxygenase"/>
</dbReference>
<dbReference type="Pfam" id="PF00067">
    <property type="entry name" value="p450"/>
    <property type="match status" value="1"/>
</dbReference>
<keyword evidence="4 7" id="KW-0560">Oxidoreductase</keyword>
<dbReference type="GO" id="GO:0020037">
    <property type="term" value="F:heme binding"/>
    <property type="evidence" value="ECO:0007669"/>
    <property type="project" value="InterPro"/>
</dbReference>
<dbReference type="PANTHER" id="PTHR24305:SF96">
    <property type="entry name" value="CYTOCHROME P450 MONOOXYGENASE STCB-RELATED"/>
    <property type="match status" value="1"/>
</dbReference>
<feature type="transmembrane region" description="Helical" evidence="8">
    <location>
        <begin position="48"/>
        <end position="72"/>
    </location>
</feature>
<evidence type="ECO:0000256" key="4">
    <source>
        <dbReference type="ARBA" id="ARBA00023002"/>
    </source>
</evidence>
<dbReference type="GO" id="GO:0004497">
    <property type="term" value="F:monooxygenase activity"/>
    <property type="evidence" value="ECO:0007669"/>
    <property type="project" value="UniProtKB-KW"/>
</dbReference>
<sequence>MSSGSIWTSEKKKVTWIRERLCVYGNQYDFYKFAARNRPRYSIRLQHLHLAMASLAYAFLLAIGLLVAKFLYVGLTCPTKHLPGPWYTRFTHYRLKRAVVTGQRIFYIDSLHEKYGPIVRLSPTEVAVADLDAFKEIHKIGTKYMKSEWYLRLANFPKAGVFTMLDPREHGPRRKLLSRSFSRTYLVEHWESVVRDKALMAVTKIKADAMQSTADVYNWWMLLASDVSAHLAFGDSFGMLESGHQNQFMRVLKKLTMGAGIMVEMPFLRLLRFVPVPAVQEMFNANEFILAGAGKAVETARSRTGENNIFAKVIEDCEKEGEGHIDDMDVRIEAMNVIIAGTDTTGVTLTYLTWAVLQRPELQAALEAETAALEEGFTENDLIKLPLLNAVIEETLRLYGAAPSSLPRVVPQGGTKFAGHYIPQGVTVDTQAYTFHRDPKIWSDPLTFNPQRWIADKEGMVAEAQSPAAKLAFHPFGAGARSCIGIHLARMELRYAVAFFFRDCRGIRLAESTTPESMEFENFFLIAPKAHRCEITFKQGL</sequence>
<accession>A0A8H7B5Q1</accession>
<dbReference type="Gene3D" id="1.10.630.10">
    <property type="entry name" value="Cytochrome P450"/>
    <property type="match status" value="1"/>
</dbReference>
<dbReference type="GO" id="GO:0016705">
    <property type="term" value="F:oxidoreductase activity, acting on paired donors, with incorporation or reduction of molecular oxygen"/>
    <property type="evidence" value="ECO:0007669"/>
    <property type="project" value="InterPro"/>
</dbReference>
<dbReference type="SUPFAM" id="SSF48264">
    <property type="entry name" value="Cytochrome P450"/>
    <property type="match status" value="1"/>
</dbReference>
<reference evidence="9" key="1">
    <citation type="submission" date="2020-01" db="EMBL/GenBank/DDBJ databases">
        <authorList>
            <person name="Feng Z.H.Z."/>
        </authorList>
    </citation>
    <scope>NUCLEOTIDE SEQUENCE</scope>
    <source>
        <strain evidence="9">CBS107.38</strain>
    </source>
</reference>
<evidence type="ECO:0000256" key="6">
    <source>
        <dbReference type="PIRSR" id="PIRSR602401-1"/>
    </source>
</evidence>
<dbReference type="PANTHER" id="PTHR24305">
    <property type="entry name" value="CYTOCHROME P450"/>
    <property type="match status" value="1"/>
</dbReference>
<keyword evidence="6 7" id="KW-0349">Heme</keyword>
<comment type="similarity">
    <text evidence="2 7">Belongs to the cytochrome P450 family.</text>
</comment>
<comment type="caution">
    <text evidence="9">The sequence shown here is derived from an EMBL/GenBank/DDBJ whole genome shotgun (WGS) entry which is preliminary data.</text>
</comment>
<dbReference type="AlphaFoldDB" id="A0A8H7B5Q1"/>
<keyword evidence="3 6" id="KW-0479">Metal-binding</keyword>
<name>A0A8H7B5Q1_9PLEO</name>
<keyword evidence="7" id="KW-0503">Monooxygenase</keyword>
<dbReference type="InterPro" id="IPR002401">
    <property type="entry name" value="Cyt_P450_E_grp-I"/>
</dbReference>
<keyword evidence="5 6" id="KW-0408">Iron</keyword>
<dbReference type="EMBL" id="JAAABM010000008">
    <property type="protein sequence ID" value="KAF7675579.1"/>
    <property type="molecule type" value="Genomic_DNA"/>
</dbReference>
<dbReference type="CDD" id="cd11059">
    <property type="entry name" value="CYP_fungal"/>
    <property type="match status" value="1"/>
</dbReference>
<keyword evidence="8" id="KW-0472">Membrane</keyword>
<dbReference type="InterPro" id="IPR017972">
    <property type="entry name" value="Cyt_P450_CS"/>
</dbReference>
<dbReference type="GO" id="GO:0005506">
    <property type="term" value="F:iron ion binding"/>
    <property type="evidence" value="ECO:0007669"/>
    <property type="project" value="InterPro"/>
</dbReference>
<reference evidence="9" key="2">
    <citation type="submission" date="2020-08" db="EMBL/GenBank/DDBJ databases">
        <title>Draft Genome Sequence of Cumin Blight Pathogen Alternaria burnsii.</title>
        <authorList>
            <person name="Feng Z."/>
        </authorList>
    </citation>
    <scope>NUCLEOTIDE SEQUENCE</scope>
    <source>
        <strain evidence="9">CBS107.38</strain>
    </source>
</reference>
<dbReference type="RefSeq" id="XP_038785842.1">
    <property type="nucleotide sequence ID" value="XM_038931345.1"/>
</dbReference>
<evidence type="ECO:0000256" key="8">
    <source>
        <dbReference type="SAM" id="Phobius"/>
    </source>
</evidence>
<evidence type="ECO:0000256" key="5">
    <source>
        <dbReference type="ARBA" id="ARBA00023004"/>
    </source>
</evidence>
<keyword evidence="8" id="KW-1133">Transmembrane helix</keyword>
<gene>
    <name evidence="9" type="ORF">GT037_006298</name>
</gene>
<keyword evidence="10" id="KW-1185">Reference proteome</keyword>
<organism evidence="9 10">
    <name type="scientific">Alternaria burnsii</name>
    <dbReference type="NCBI Taxonomy" id="1187904"/>
    <lineage>
        <taxon>Eukaryota</taxon>
        <taxon>Fungi</taxon>
        <taxon>Dikarya</taxon>
        <taxon>Ascomycota</taxon>
        <taxon>Pezizomycotina</taxon>
        <taxon>Dothideomycetes</taxon>
        <taxon>Pleosporomycetidae</taxon>
        <taxon>Pleosporales</taxon>
        <taxon>Pleosporineae</taxon>
        <taxon>Pleosporaceae</taxon>
        <taxon>Alternaria</taxon>
        <taxon>Alternaria sect. Alternaria</taxon>
    </lineage>
</organism>
<dbReference type="InterPro" id="IPR001128">
    <property type="entry name" value="Cyt_P450"/>
</dbReference>
<dbReference type="GeneID" id="62204523"/>
<dbReference type="InterPro" id="IPR036396">
    <property type="entry name" value="Cyt_P450_sf"/>
</dbReference>
<evidence type="ECO:0000256" key="2">
    <source>
        <dbReference type="ARBA" id="ARBA00010617"/>
    </source>
</evidence>
<keyword evidence="8" id="KW-0812">Transmembrane</keyword>
<evidence type="ECO:0000256" key="1">
    <source>
        <dbReference type="ARBA" id="ARBA00001971"/>
    </source>
</evidence>
<dbReference type="FunFam" id="1.10.630.10:FF:000093">
    <property type="entry name" value="Cytochrome P450 monooxygenase"/>
    <property type="match status" value="1"/>
</dbReference>
<dbReference type="Proteomes" id="UP000596902">
    <property type="component" value="Unassembled WGS sequence"/>
</dbReference>
<evidence type="ECO:0000313" key="9">
    <source>
        <dbReference type="EMBL" id="KAF7675579.1"/>
    </source>
</evidence>
<evidence type="ECO:0000313" key="10">
    <source>
        <dbReference type="Proteomes" id="UP000596902"/>
    </source>
</evidence>
<evidence type="ECO:0000256" key="3">
    <source>
        <dbReference type="ARBA" id="ARBA00022723"/>
    </source>
</evidence>
<protein>
    <submittedName>
        <fullName evidence="9">Cytochrome p450</fullName>
    </submittedName>
</protein>